<keyword evidence="3" id="KW-1185">Reference proteome</keyword>
<evidence type="ECO:0000313" key="2">
    <source>
        <dbReference type="EMBL" id="RAI40219.1"/>
    </source>
</evidence>
<proteinExistence type="predicted"/>
<protein>
    <submittedName>
        <fullName evidence="2">Uncharacterized protein</fullName>
    </submittedName>
</protein>
<feature type="signal peptide" evidence="1">
    <location>
        <begin position="1"/>
        <end position="18"/>
    </location>
</feature>
<feature type="chain" id="PRO_5016361184" evidence="1">
    <location>
        <begin position="19"/>
        <end position="117"/>
    </location>
</feature>
<dbReference type="EMBL" id="NPEX01000243">
    <property type="protein sequence ID" value="RAI40219.1"/>
    <property type="molecule type" value="Genomic_DNA"/>
</dbReference>
<accession>A0A327KMZ0</accession>
<dbReference type="AlphaFoldDB" id="A0A327KMZ0"/>
<keyword evidence="1" id="KW-0732">Signal</keyword>
<reference evidence="2 3" key="1">
    <citation type="submission" date="2017-07" db="EMBL/GenBank/DDBJ databases">
        <title>Draft Genome Sequences of Select Purple Nonsulfur Bacteria.</title>
        <authorList>
            <person name="Lasarre B."/>
            <person name="Mckinlay J.B."/>
        </authorList>
    </citation>
    <scope>NUCLEOTIDE SEQUENCE [LARGE SCALE GENOMIC DNA]</scope>
    <source>
        <strain evidence="2 3">DSM 5909</strain>
    </source>
</reference>
<evidence type="ECO:0000313" key="3">
    <source>
        <dbReference type="Proteomes" id="UP000249130"/>
    </source>
</evidence>
<evidence type="ECO:0000256" key="1">
    <source>
        <dbReference type="SAM" id="SignalP"/>
    </source>
</evidence>
<comment type="caution">
    <text evidence="2">The sequence shown here is derived from an EMBL/GenBank/DDBJ whole genome shotgun (WGS) entry which is preliminary data.</text>
</comment>
<organism evidence="2 3">
    <name type="scientific">Rhodoplanes roseus</name>
    <dbReference type="NCBI Taxonomy" id="29409"/>
    <lineage>
        <taxon>Bacteria</taxon>
        <taxon>Pseudomonadati</taxon>
        <taxon>Pseudomonadota</taxon>
        <taxon>Alphaproteobacteria</taxon>
        <taxon>Hyphomicrobiales</taxon>
        <taxon>Nitrobacteraceae</taxon>
        <taxon>Rhodoplanes</taxon>
    </lineage>
</organism>
<sequence length="117" mass="12762">MRVFRILIVLLVATPAYARDNGEYDHVDERLRAWFKKLRSPATGAICCDPSDCKRTEADTVGDHHRARLPSGEWVDIPPELVIHDSGNPTGEPVLCALPSVGGSRARILCFVPGAGL</sequence>
<gene>
    <name evidence="2" type="ORF">CH341_24235</name>
</gene>
<dbReference type="Proteomes" id="UP000249130">
    <property type="component" value="Unassembled WGS sequence"/>
</dbReference>
<name>A0A327KMZ0_9BRAD</name>